<dbReference type="InterPro" id="IPR018392">
    <property type="entry name" value="LysM"/>
</dbReference>
<dbReference type="Gene3D" id="2.70.70.10">
    <property type="entry name" value="Glucose Permease (Domain IIA)"/>
    <property type="match status" value="1"/>
</dbReference>
<evidence type="ECO:0000313" key="3">
    <source>
        <dbReference type="EMBL" id="RFT68343.1"/>
    </source>
</evidence>
<evidence type="ECO:0000313" key="4">
    <source>
        <dbReference type="Proteomes" id="UP000029389"/>
    </source>
</evidence>
<dbReference type="FunFam" id="2.70.70.10:FF:000012">
    <property type="entry name" value="Peptidase, M23/M37 family"/>
    <property type="match status" value="1"/>
</dbReference>
<dbReference type="SMART" id="SM00257">
    <property type="entry name" value="LysM"/>
    <property type="match status" value="1"/>
</dbReference>
<dbReference type="Proteomes" id="UP000264294">
    <property type="component" value="Unassembled WGS sequence"/>
</dbReference>
<dbReference type="PANTHER" id="PTHR21666:SF290">
    <property type="entry name" value="PEPTIDASE M23 DOMAIN PROTEIN"/>
    <property type="match status" value="1"/>
</dbReference>
<dbReference type="EMBL" id="QVOD01000002">
    <property type="protein sequence ID" value="RFT68343.1"/>
    <property type="molecule type" value="Genomic_DNA"/>
</dbReference>
<dbReference type="Pfam" id="PF01476">
    <property type="entry name" value="LysM"/>
    <property type="match status" value="1"/>
</dbReference>
<dbReference type="SUPFAM" id="SSF51261">
    <property type="entry name" value="Duplicated hybrid motif"/>
    <property type="match status" value="1"/>
</dbReference>
<gene>
    <name evidence="3" type="ORF">D0U04_02510</name>
    <name evidence="2" type="ORF">DJ93_3949</name>
</gene>
<evidence type="ECO:0000259" key="1">
    <source>
        <dbReference type="PROSITE" id="PS51782"/>
    </source>
</evidence>
<protein>
    <submittedName>
        <fullName evidence="2">LysM domain protein</fullName>
    </submittedName>
    <submittedName>
        <fullName evidence="3">LysM peptidoglycan-binding domain-containing protein</fullName>
    </submittedName>
</protein>
<dbReference type="Gene3D" id="3.10.350.10">
    <property type="entry name" value="LysM domain"/>
    <property type="match status" value="1"/>
</dbReference>
<accession>A0A090YIT5</accession>
<dbReference type="SUPFAM" id="SSF54106">
    <property type="entry name" value="LysM domain"/>
    <property type="match status" value="1"/>
</dbReference>
<dbReference type="PANTHER" id="PTHR21666">
    <property type="entry name" value="PEPTIDASE-RELATED"/>
    <property type="match status" value="1"/>
</dbReference>
<comment type="caution">
    <text evidence="2">The sequence shown here is derived from an EMBL/GenBank/DDBJ whole genome shotgun (WGS) entry which is preliminary data.</text>
</comment>
<dbReference type="InterPro" id="IPR036779">
    <property type="entry name" value="LysM_dom_sf"/>
</dbReference>
<name>A0A090YIT5_9BACI</name>
<dbReference type="EMBL" id="JMQC01000008">
    <property type="protein sequence ID" value="KFM98738.1"/>
    <property type="molecule type" value="Genomic_DNA"/>
</dbReference>
<dbReference type="CDD" id="cd12797">
    <property type="entry name" value="M23_peptidase"/>
    <property type="match status" value="1"/>
</dbReference>
<dbReference type="CDD" id="cd00118">
    <property type="entry name" value="LysM"/>
    <property type="match status" value="1"/>
</dbReference>
<dbReference type="InterPro" id="IPR011055">
    <property type="entry name" value="Dup_hybrid_motif"/>
</dbReference>
<reference evidence="3 5" key="2">
    <citation type="submission" date="2018-08" db="EMBL/GenBank/DDBJ databases">
        <title>Bacillus clarus sp. nov. strain PS00077A.</title>
        <authorList>
            <person name="Mendez Acevedo M."/>
            <person name="Carroll L."/>
            <person name="Mukherjee M."/>
            <person name="Wiedmann M."/>
            <person name="Kovac J."/>
        </authorList>
    </citation>
    <scope>NUCLEOTIDE SEQUENCE [LARGE SCALE GENOMIC DNA]</scope>
    <source>
        <strain evidence="3 5">PS00077A</strain>
    </source>
</reference>
<dbReference type="PROSITE" id="PS51782">
    <property type="entry name" value="LYSM"/>
    <property type="match status" value="1"/>
</dbReference>
<proteinExistence type="predicted"/>
<evidence type="ECO:0000313" key="5">
    <source>
        <dbReference type="Proteomes" id="UP000264294"/>
    </source>
</evidence>
<dbReference type="GO" id="GO:0004222">
    <property type="term" value="F:metalloendopeptidase activity"/>
    <property type="evidence" value="ECO:0007669"/>
    <property type="project" value="TreeGrafter"/>
</dbReference>
<dbReference type="Proteomes" id="UP000029389">
    <property type="component" value="Unassembled WGS sequence"/>
</dbReference>
<evidence type="ECO:0000313" key="2">
    <source>
        <dbReference type="EMBL" id="KFM98738.1"/>
    </source>
</evidence>
<dbReference type="InterPro" id="IPR050570">
    <property type="entry name" value="Cell_wall_metabolism_enzyme"/>
</dbReference>
<dbReference type="InterPro" id="IPR016047">
    <property type="entry name" value="M23ase_b-sheet_dom"/>
</dbReference>
<dbReference type="Pfam" id="PF01551">
    <property type="entry name" value="Peptidase_M23"/>
    <property type="match status" value="1"/>
</dbReference>
<feature type="domain" description="LysM" evidence="1">
    <location>
        <begin position="160"/>
        <end position="203"/>
    </location>
</feature>
<dbReference type="STRING" id="1405.B7492_08220"/>
<sequence>MKVLNISVMVLGILFLSQLHVYAEENRWIWPVDGRISDYFGTRHGRHYGIDIAAPIGTPVASVQDGKVTKSYFSNSYGNVVFIKHGEYEAVYAHLNKRYVAQGDSISKGEIIGEVGNTGESRGAHLHLEVHQGRWTVEKRNAMNPLLVLNEQKNEVVSKSLYVVQKGDTLVSIARKFGMTVDEIKMKNALRHERIYPNQQLHIN</sequence>
<dbReference type="AlphaFoldDB" id="A0A090YIT5"/>
<organism evidence="2 4">
    <name type="scientific">Bacillus clarus</name>
    <dbReference type="NCBI Taxonomy" id="2338372"/>
    <lineage>
        <taxon>Bacteria</taxon>
        <taxon>Bacillati</taxon>
        <taxon>Bacillota</taxon>
        <taxon>Bacilli</taxon>
        <taxon>Bacillales</taxon>
        <taxon>Bacillaceae</taxon>
        <taxon>Bacillus</taxon>
        <taxon>Bacillus cereus group</taxon>
    </lineage>
</organism>
<reference evidence="2 4" key="1">
    <citation type="submission" date="2014-04" db="EMBL/GenBank/DDBJ databases">
        <authorList>
            <person name="Bishop-Lilly K.A."/>
            <person name="Broomall S.M."/>
            <person name="Chain P.S."/>
            <person name="Chertkov O."/>
            <person name="Coyne S.R."/>
            <person name="Daligault H.E."/>
            <person name="Davenport K.W."/>
            <person name="Erkkila T."/>
            <person name="Frey K.G."/>
            <person name="Gibbons H.S."/>
            <person name="Gu W."/>
            <person name="Jaissle J."/>
            <person name="Johnson S.L."/>
            <person name="Koroleva G.I."/>
            <person name="Ladner J.T."/>
            <person name="Lo C.-C."/>
            <person name="Minogue T.D."/>
            <person name="Munk C."/>
            <person name="Palacios G.F."/>
            <person name="Redden C.L."/>
            <person name="Rosenzweig C.N."/>
            <person name="Scholz M.B."/>
            <person name="Teshima H."/>
            <person name="Xu Y."/>
        </authorList>
    </citation>
    <scope>NUCLEOTIDE SEQUENCE [LARGE SCALE GENOMIC DNA]</scope>
    <source>
        <strain evidence="2 4">BHP</strain>
    </source>
</reference>
<dbReference type="RefSeq" id="WP_042982808.1">
    <property type="nucleotide sequence ID" value="NZ_JMQC01000008.1"/>
</dbReference>
<keyword evidence="5" id="KW-1185">Reference proteome</keyword>
<dbReference type="PATRIC" id="fig|1405.8.peg.4056"/>